<keyword evidence="8" id="KW-1185">Reference proteome</keyword>
<accession>A0A512H3F2</accession>
<feature type="transmembrane region" description="Helical" evidence="6">
    <location>
        <begin position="359"/>
        <end position="380"/>
    </location>
</feature>
<dbReference type="GO" id="GO:0022857">
    <property type="term" value="F:transmembrane transporter activity"/>
    <property type="evidence" value="ECO:0007669"/>
    <property type="project" value="InterPro"/>
</dbReference>
<evidence type="ECO:0000256" key="2">
    <source>
        <dbReference type="ARBA" id="ARBA00022475"/>
    </source>
</evidence>
<evidence type="ECO:0000256" key="6">
    <source>
        <dbReference type="SAM" id="Phobius"/>
    </source>
</evidence>
<name>A0A512H3F2_9PROT</name>
<dbReference type="Proteomes" id="UP000321567">
    <property type="component" value="Unassembled WGS sequence"/>
</dbReference>
<evidence type="ECO:0000313" key="8">
    <source>
        <dbReference type="Proteomes" id="UP000321567"/>
    </source>
</evidence>
<feature type="transmembrane region" description="Helical" evidence="6">
    <location>
        <begin position="210"/>
        <end position="228"/>
    </location>
</feature>
<comment type="caution">
    <text evidence="7">The sequence shown here is derived from an EMBL/GenBank/DDBJ whole genome shotgun (WGS) entry which is preliminary data.</text>
</comment>
<evidence type="ECO:0000313" key="7">
    <source>
        <dbReference type="EMBL" id="GEO79984.1"/>
    </source>
</evidence>
<feature type="transmembrane region" description="Helical" evidence="6">
    <location>
        <begin position="419"/>
        <end position="444"/>
    </location>
</feature>
<keyword evidence="5 6" id="KW-0472">Membrane</keyword>
<dbReference type="GO" id="GO:0005886">
    <property type="term" value="C:plasma membrane"/>
    <property type="evidence" value="ECO:0007669"/>
    <property type="project" value="UniProtKB-SubCell"/>
</dbReference>
<feature type="transmembrane region" description="Helical" evidence="6">
    <location>
        <begin position="24"/>
        <end position="48"/>
    </location>
</feature>
<dbReference type="AlphaFoldDB" id="A0A512H3F2"/>
<keyword evidence="2" id="KW-1003">Cell membrane</keyword>
<keyword evidence="4 6" id="KW-1133">Transmembrane helix</keyword>
<evidence type="ECO:0000256" key="1">
    <source>
        <dbReference type="ARBA" id="ARBA00004651"/>
    </source>
</evidence>
<feature type="transmembrane region" description="Helical" evidence="6">
    <location>
        <begin position="386"/>
        <end position="407"/>
    </location>
</feature>
<reference evidence="7 8" key="1">
    <citation type="submission" date="2019-07" db="EMBL/GenBank/DDBJ databases">
        <title>Whole genome shotgun sequence of Rhodospirillum oryzae NBRC 107573.</title>
        <authorList>
            <person name="Hosoyama A."/>
            <person name="Uohara A."/>
            <person name="Ohji S."/>
            <person name="Ichikawa N."/>
        </authorList>
    </citation>
    <scope>NUCLEOTIDE SEQUENCE [LARGE SCALE GENOMIC DNA]</scope>
    <source>
        <strain evidence="7 8">NBRC 107573</strain>
    </source>
</reference>
<feature type="transmembrane region" description="Helical" evidence="6">
    <location>
        <begin position="91"/>
        <end position="113"/>
    </location>
</feature>
<dbReference type="Gene3D" id="1.20.1740.10">
    <property type="entry name" value="Amino acid/polyamine transporter I"/>
    <property type="match status" value="1"/>
</dbReference>
<dbReference type="RefSeq" id="WP_147162057.1">
    <property type="nucleotide sequence ID" value="NZ_BJZO01000002.1"/>
</dbReference>
<dbReference type="PANTHER" id="PTHR42770">
    <property type="entry name" value="AMINO ACID TRANSPORTER-RELATED"/>
    <property type="match status" value="1"/>
</dbReference>
<dbReference type="InterPro" id="IPR002293">
    <property type="entry name" value="AA/rel_permease1"/>
</dbReference>
<dbReference type="Pfam" id="PF13520">
    <property type="entry name" value="AA_permease_2"/>
    <property type="match status" value="1"/>
</dbReference>
<feature type="transmembrane region" description="Helical" evidence="6">
    <location>
        <begin position="142"/>
        <end position="160"/>
    </location>
</feature>
<evidence type="ECO:0000256" key="5">
    <source>
        <dbReference type="ARBA" id="ARBA00023136"/>
    </source>
</evidence>
<dbReference type="PIRSF" id="PIRSF006060">
    <property type="entry name" value="AA_transporter"/>
    <property type="match status" value="1"/>
</dbReference>
<dbReference type="InterPro" id="IPR050367">
    <property type="entry name" value="APC_superfamily"/>
</dbReference>
<evidence type="ECO:0000256" key="3">
    <source>
        <dbReference type="ARBA" id="ARBA00022692"/>
    </source>
</evidence>
<dbReference type="EMBL" id="BJZO01000002">
    <property type="protein sequence ID" value="GEO79984.1"/>
    <property type="molecule type" value="Genomic_DNA"/>
</dbReference>
<sequence>MNNSSPVVAISSPLPPVHELRRGALGVAAITFFVVSAAAPLTAVAGGAPIAMLLGNGPGLAGAYALVTLAVLLFSVGYTAMARNISNSGGFYAFTVQGCGGIAGGAAALLALLAYNAMQIGIYGLFGAATSAWLLADFQLTVPWWVCTLGAVGVIAGLGYRNVDLSARVLGLLVAAEFLVVLVLDVAILRHGGDGGISLVPFAPARLTDGSLSIALLFCFASFVGFEASSIYSEEASNPRRTIPRATYLSVILIGAFYTFTTWCMALGAGPDKVTALLAGLADPNTFLFSLSDRYVGGGLSGAMRILFVTSLFAALLAFHNAVARYFFALGRERLLPLCLGRTHDDHQSPHFGSAVQSVLALVMVVLFALAGLDPVLAMFSWLTNLGALAVMALMALTSLSVVLFFRRNPRLETGWLRIQLVPALAGVILVVMTGLAVVNFGLLTGASSALALALPASLLVAAGVGAVMAARLRRVAPAFYAELGSHRD</sequence>
<organism evidence="7 8">
    <name type="scientific">Pararhodospirillum oryzae</name>
    <dbReference type="NCBI Taxonomy" id="478448"/>
    <lineage>
        <taxon>Bacteria</taxon>
        <taxon>Pseudomonadati</taxon>
        <taxon>Pseudomonadota</taxon>
        <taxon>Alphaproteobacteria</taxon>
        <taxon>Rhodospirillales</taxon>
        <taxon>Rhodospirillaceae</taxon>
        <taxon>Pararhodospirillum</taxon>
    </lineage>
</organism>
<proteinExistence type="predicted"/>
<feature type="transmembrane region" description="Helical" evidence="6">
    <location>
        <begin position="120"/>
        <end position="136"/>
    </location>
</feature>
<feature type="transmembrane region" description="Helical" evidence="6">
    <location>
        <begin position="450"/>
        <end position="471"/>
    </location>
</feature>
<feature type="transmembrane region" description="Helical" evidence="6">
    <location>
        <begin position="306"/>
        <end position="328"/>
    </location>
</feature>
<dbReference type="PANTHER" id="PTHR42770:SF16">
    <property type="entry name" value="AMINO ACID PERMEASE"/>
    <property type="match status" value="1"/>
</dbReference>
<dbReference type="OrthoDB" id="9804700at2"/>
<comment type="subcellular location">
    <subcellularLocation>
        <location evidence="1">Cell membrane</location>
        <topology evidence="1">Multi-pass membrane protein</topology>
    </subcellularLocation>
</comment>
<feature type="transmembrane region" description="Helical" evidence="6">
    <location>
        <begin position="60"/>
        <end position="79"/>
    </location>
</feature>
<feature type="transmembrane region" description="Helical" evidence="6">
    <location>
        <begin position="169"/>
        <end position="190"/>
    </location>
</feature>
<gene>
    <name evidence="7" type="ORF">ROR02_01150</name>
</gene>
<evidence type="ECO:0000256" key="4">
    <source>
        <dbReference type="ARBA" id="ARBA00022989"/>
    </source>
</evidence>
<keyword evidence="3 6" id="KW-0812">Transmembrane</keyword>
<feature type="transmembrane region" description="Helical" evidence="6">
    <location>
        <begin position="248"/>
        <end position="269"/>
    </location>
</feature>
<protein>
    <submittedName>
        <fullName evidence="7">Amino acid permease</fullName>
    </submittedName>
</protein>